<evidence type="ECO:0000259" key="2">
    <source>
        <dbReference type="Pfam" id="PF03733"/>
    </source>
</evidence>
<gene>
    <name evidence="3" type="ORF">H3L94_06525</name>
</gene>
<protein>
    <recommendedName>
        <fullName evidence="1">Inner membrane protein YccF</fullName>
    </recommendedName>
</protein>
<dbReference type="PANTHER" id="PTHR42903">
    <property type="entry name" value="INNER MEMBRANE PROTEIN YCCF"/>
    <property type="match status" value="1"/>
</dbReference>
<dbReference type="InterPro" id="IPR052937">
    <property type="entry name" value="Inner_membrane_protein"/>
</dbReference>
<keyword evidence="1" id="KW-1133">Transmembrane helix</keyword>
<comment type="subcellular location">
    <subcellularLocation>
        <location evidence="1">Cell inner membrane</location>
        <topology evidence="1">Multi-pass membrane protein</topology>
    </subcellularLocation>
</comment>
<dbReference type="GO" id="GO:0005886">
    <property type="term" value="C:plasma membrane"/>
    <property type="evidence" value="ECO:0007669"/>
    <property type="project" value="UniProtKB-SubCell"/>
</dbReference>
<evidence type="ECO:0000313" key="3">
    <source>
        <dbReference type="EMBL" id="QMT39537.1"/>
    </source>
</evidence>
<name>A0A7D7N7T4_9NEIS</name>
<feature type="transmembrane region" description="Helical" evidence="1">
    <location>
        <begin position="71"/>
        <end position="91"/>
    </location>
</feature>
<keyword evidence="1" id="KW-1003">Cell membrane</keyword>
<keyword evidence="1" id="KW-0812">Transmembrane</keyword>
<dbReference type="PIRSF" id="PIRSF028777">
    <property type="entry name" value="UCP028777"/>
    <property type="match status" value="1"/>
</dbReference>
<dbReference type="Proteomes" id="UP000514752">
    <property type="component" value="Chromosome"/>
</dbReference>
<organism evidence="3 4">
    <name type="scientific">Neisseria shayeganii</name>
    <dbReference type="NCBI Taxonomy" id="607712"/>
    <lineage>
        <taxon>Bacteria</taxon>
        <taxon>Pseudomonadati</taxon>
        <taxon>Pseudomonadota</taxon>
        <taxon>Betaproteobacteria</taxon>
        <taxon>Neisseriales</taxon>
        <taxon>Neisseriaceae</taxon>
        <taxon>Neisseria</taxon>
    </lineage>
</organism>
<feature type="domain" description="Inner membrane component" evidence="2">
    <location>
        <begin position="4"/>
        <end position="53"/>
    </location>
</feature>
<dbReference type="NCBIfam" id="NF008741">
    <property type="entry name" value="PRK11770.1-3"/>
    <property type="match status" value="1"/>
</dbReference>
<feature type="domain" description="Inner membrane component" evidence="2">
    <location>
        <begin position="76"/>
        <end position="126"/>
    </location>
</feature>
<dbReference type="RefSeq" id="WP_182121356.1">
    <property type="nucleotide sequence ID" value="NZ_CP059567.1"/>
</dbReference>
<keyword evidence="1" id="KW-0472">Membrane</keyword>
<dbReference type="AlphaFoldDB" id="A0A7D7N7T4"/>
<dbReference type="InterPro" id="IPR005185">
    <property type="entry name" value="YccF"/>
</dbReference>
<sequence>MNTILNIIWIVFGGLLMALGWWLAGLLMALTVIGLPWARACFVIGNFTLWPFGHEAVSRSLLTGREDLGTGAAGMLGNVIWFVLAGWWLAIGHLTTAVGYFVTIIGIPFGVQHLKFALLALSPIGKTIVPKH</sequence>
<dbReference type="EMBL" id="CP059567">
    <property type="protein sequence ID" value="QMT39537.1"/>
    <property type="molecule type" value="Genomic_DNA"/>
</dbReference>
<accession>A0A7D7N7T4</accession>
<evidence type="ECO:0000313" key="4">
    <source>
        <dbReference type="Proteomes" id="UP000514752"/>
    </source>
</evidence>
<dbReference type="InterPro" id="IPR031308">
    <property type="entry name" value="UCP028777"/>
</dbReference>
<proteinExistence type="predicted"/>
<evidence type="ECO:0000256" key="1">
    <source>
        <dbReference type="PIRNR" id="PIRNR028777"/>
    </source>
</evidence>
<feature type="transmembrane region" description="Helical" evidence="1">
    <location>
        <begin position="97"/>
        <end position="121"/>
    </location>
</feature>
<reference evidence="3 4" key="1">
    <citation type="submission" date="2020-07" db="EMBL/GenBank/DDBJ databases">
        <title>Genomic diversity of species in the Neisseriaceae family.</title>
        <authorList>
            <person name="Vincent A.T."/>
            <person name="Bernet E."/>
            <person name="Veyrier F.J."/>
        </authorList>
    </citation>
    <scope>NUCLEOTIDE SEQUENCE [LARGE SCALE GENOMIC DNA]</scope>
    <source>
        <strain evidence="3 4">DSM 22244</strain>
    </source>
</reference>
<dbReference type="KEGG" id="nsg:H3L94_06525"/>
<dbReference type="Pfam" id="PF03733">
    <property type="entry name" value="YccF"/>
    <property type="match status" value="2"/>
</dbReference>
<dbReference type="NCBIfam" id="NF008742">
    <property type="entry name" value="PRK11770.1-4"/>
    <property type="match status" value="1"/>
</dbReference>
<keyword evidence="1" id="KW-0997">Cell inner membrane</keyword>
<dbReference type="NCBIfam" id="NF008740">
    <property type="entry name" value="PRK11770.1-2"/>
    <property type="match status" value="1"/>
</dbReference>
<dbReference type="PANTHER" id="PTHR42903:SF1">
    <property type="entry name" value="INNER MEMBRANE PROTEIN YCCF"/>
    <property type="match status" value="1"/>
</dbReference>
<feature type="transmembrane region" description="Helical" evidence="1">
    <location>
        <begin position="7"/>
        <end position="24"/>
    </location>
</feature>